<evidence type="ECO:0000256" key="3">
    <source>
        <dbReference type="ARBA" id="ARBA00022475"/>
    </source>
</evidence>
<feature type="region of interest" description="Disordered" evidence="7">
    <location>
        <begin position="1"/>
        <end position="21"/>
    </location>
</feature>
<keyword evidence="6" id="KW-0472">Membrane</keyword>
<protein>
    <recommendedName>
        <fullName evidence="10">TraG/TraD family protein</fullName>
    </recommendedName>
</protein>
<dbReference type="PANTHER" id="PTHR37937">
    <property type="entry name" value="CONJUGATIVE TRANSFER: DNA TRANSPORT"/>
    <property type="match status" value="1"/>
</dbReference>
<accession>C2EN22</accession>
<organism evidence="8 9">
    <name type="scientific">Lactobacillus ultunensis DSM 16047</name>
    <dbReference type="NCBI Taxonomy" id="525365"/>
    <lineage>
        <taxon>Bacteria</taxon>
        <taxon>Bacillati</taxon>
        <taxon>Bacillota</taxon>
        <taxon>Bacilli</taxon>
        <taxon>Lactobacillales</taxon>
        <taxon>Lactobacillaceae</taxon>
        <taxon>Lactobacillus</taxon>
    </lineage>
</organism>
<dbReference type="AlphaFoldDB" id="C2EN22"/>
<gene>
    <name evidence="8" type="ORF">HMPREF0548_1068</name>
</gene>
<dbReference type="InterPro" id="IPR051539">
    <property type="entry name" value="T4SS-coupling_protein"/>
</dbReference>
<keyword evidence="9" id="KW-1185">Reference proteome</keyword>
<evidence type="ECO:0000256" key="4">
    <source>
        <dbReference type="ARBA" id="ARBA00022692"/>
    </source>
</evidence>
<proteinExistence type="inferred from homology"/>
<comment type="similarity">
    <text evidence="2">Belongs to the VirD4/TraG family.</text>
</comment>
<evidence type="ECO:0000256" key="5">
    <source>
        <dbReference type="ARBA" id="ARBA00022989"/>
    </source>
</evidence>
<comment type="caution">
    <text evidence="8">The sequence shown here is derived from an EMBL/GenBank/DDBJ whole genome shotgun (WGS) entry which is preliminary data.</text>
</comment>
<evidence type="ECO:0008006" key="10">
    <source>
        <dbReference type="Google" id="ProtNLM"/>
    </source>
</evidence>
<dbReference type="Gene3D" id="3.40.50.300">
    <property type="entry name" value="P-loop containing nucleotide triphosphate hydrolases"/>
    <property type="match status" value="1"/>
</dbReference>
<dbReference type="CDD" id="cd01127">
    <property type="entry name" value="TrwB_TraG_TraD_VirD4"/>
    <property type="match status" value="2"/>
</dbReference>
<feature type="compositionally biased region" description="Polar residues" evidence="7">
    <location>
        <begin position="1"/>
        <end position="10"/>
    </location>
</feature>
<dbReference type="NCBIfam" id="NF045973">
    <property type="entry name" value="conju_CD1115"/>
    <property type="match status" value="1"/>
</dbReference>
<dbReference type="PANTHER" id="PTHR37937:SF1">
    <property type="entry name" value="CONJUGATIVE TRANSFER: DNA TRANSPORT"/>
    <property type="match status" value="1"/>
</dbReference>
<dbReference type="EMBL" id="ACGU01000049">
    <property type="protein sequence ID" value="EEJ72064.1"/>
    <property type="molecule type" value="Genomic_DNA"/>
</dbReference>
<dbReference type="HOGENOM" id="CLU_015347_4_0_9"/>
<evidence type="ECO:0000256" key="2">
    <source>
        <dbReference type="ARBA" id="ARBA00008806"/>
    </source>
</evidence>
<dbReference type="PATRIC" id="fig|525365.8.peg.2150"/>
<evidence type="ECO:0000256" key="7">
    <source>
        <dbReference type="SAM" id="MobiDB-lite"/>
    </source>
</evidence>
<dbReference type="GO" id="GO:0005886">
    <property type="term" value="C:plasma membrane"/>
    <property type="evidence" value="ECO:0007669"/>
    <property type="project" value="UniProtKB-SubCell"/>
</dbReference>
<dbReference type="InterPro" id="IPR003688">
    <property type="entry name" value="TraG/VirD4"/>
</dbReference>
<keyword evidence="4" id="KW-0812">Transmembrane</keyword>
<dbReference type="STRING" id="525365.HMPREF0548_1068"/>
<dbReference type="eggNOG" id="COG3505">
    <property type="taxonomic scope" value="Bacteria"/>
</dbReference>
<evidence type="ECO:0000256" key="6">
    <source>
        <dbReference type="ARBA" id="ARBA00023136"/>
    </source>
</evidence>
<dbReference type="RefSeq" id="WP_007125596.1">
    <property type="nucleotide sequence ID" value="NZ_AZFO01000009.1"/>
</dbReference>
<comment type="subcellular location">
    <subcellularLocation>
        <location evidence="1">Cell membrane</location>
        <topology evidence="1">Multi-pass membrane protein</topology>
    </subcellularLocation>
</comment>
<keyword evidence="5" id="KW-1133">Transmembrane helix</keyword>
<evidence type="ECO:0000313" key="8">
    <source>
        <dbReference type="EMBL" id="EEJ72064.1"/>
    </source>
</evidence>
<keyword evidence="3" id="KW-1003">Cell membrane</keyword>
<sequence>MQKIGFSNHSRSNETESKASWQNKYSRQATIFGKKTFLPLDLERALNDNTLVIGTSGTGKTYSFLEPNLLQANSNYVIADAKGSILSEIGSSLKQMGYNLQVLNLVNLDHSMTFNPLTNLHSDQDVVKFAEQVMTTDVAGRTNTGQEIDVFWKNAAEALFEAIIFFIRDELPEEEQTMATVNRLFKIVTLKPDRIDTAFSILNSKESDYYFDDYTTDSDDNRLIGDYLFDWVRENDPDSTSIRMWDQVRGMAGSPRTWSSVVGILGSDMAAYNLRDVENLLSGNQIQFAKLLEPKNALFVLYDDADSSKNFLSNILYAQLIKFLYHESRKYKHQALPEKVRFFLDDFKNVNIPGFEDILATARSRNISICMLLQDESQLRAKFGPATPSVIGNCSAYLLTGTTDLTMAQTASQRFDLSTTSIRRMARENFLLDVSGYTAITKRYDYHDHPNYKGGYYDFEKELVTPQDQAENEGLEKIMMYLPHEQNRVDDAENLFGNDYDSDDDDLFTIIGNSDN</sequence>
<dbReference type="OrthoDB" id="9766496at2"/>
<dbReference type="SUPFAM" id="SSF52540">
    <property type="entry name" value="P-loop containing nucleoside triphosphate hydrolases"/>
    <property type="match status" value="1"/>
</dbReference>
<evidence type="ECO:0000313" key="9">
    <source>
        <dbReference type="Proteomes" id="UP000005583"/>
    </source>
</evidence>
<reference evidence="8 9" key="1">
    <citation type="submission" date="2009-01" db="EMBL/GenBank/DDBJ databases">
        <authorList>
            <person name="Qin X."/>
            <person name="Bachman B."/>
            <person name="Battles P."/>
            <person name="Bell A."/>
            <person name="Bess C."/>
            <person name="Bickham C."/>
            <person name="Chaboub L."/>
            <person name="Chen D."/>
            <person name="Coyle M."/>
            <person name="Deiros D.R."/>
            <person name="Dinh H."/>
            <person name="Forbes L."/>
            <person name="Fowler G."/>
            <person name="Francisco L."/>
            <person name="Fu Q."/>
            <person name="Gubbala S."/>
            <person name="Hale W."/>
            <person name="Han Y."/>
            <person name="Hemphill L."/>
            <person name="Highlander S.K."/>
            <person name="Hirani K."/>
            <person name="Hogues M."/>
            <person name="Jackson L."/>
            <person name="Jakkamsetti A."/>
            <person name="Javaid M."/>
            <person name="Jiang H."/>
            <person name="Korchina V."/>
            <person name="Kovar C."/>
            <person name="Lara F."/>
            <person name="Lee S."/>
            <person name="Mata R."/>
            <person name="Mathew T."/>
            <person name="Moen C."/>
            <person name="Morales K."/>
            <person name="Munidasa M."/>
            <person name="Nazareth L."/>
            <person name="Ngo R."/>
            <person name="Nguyen L."/>
            <person name="Okwuonu G."/>
            <person name="Ongeri F."/>
            <person name="Patil S."/>
            <person name="Petrosino J."/>
            <person name="Pham C."/>
            <person name="Pham P."/>
            <person name="Pu L.-L."/>
            <person name="Puazo M."/>
            <person name="Raj R."/>
            <person name="Reid J."/>
            <person name="Rouhana J."/>
            <person name="Saada N."/>
            <person name="Shang Y."/>
            <person name="Simmons D."/>
            <person name="Thornton R."/>
            <person name="Warren J."/>
            <person name="Weissenberger G."/>
            <person name="Zhang J."/>
            <person name="Zhang L."/>
            <person name="Zhou C."/>
            <person name="Zhu D."/>
            <person name="Muzny D."/>
            <person name="Worley K."/>
            <person name="Gibbs R."/>
        </authorList>
    </citation>
    <scope>NUCLEOTIDE SEQUENCE [LARGE SCALE GENOMIC DNA]</scope>
    <source>
        <strain evidence="8 9">DSM 16047</strain>
    </source>
</reference>
<evidence type="ECO:0000256" key="1">
    <source>
        <dbReference type="ARBA" id="ARBA00004651"/>
    </source>
</evidence>
<dbReference type="InterPro" id="IPR027417">
    <property type="entry name" value="P-loop_NTPase"/>
</dbReference>
<name>C2EN22_9LACO</name>
<dbReference type="Proteomes" id="UP000005583">
    <property type="component" value="Unassembled WGS sequence"/>
</dbReference>
<dbReference type="Pfam" id="PF02534">
    <property type="entry name" value="T4SS-DNA_transf"/>
    <property type="match status" value="1"/>
</dbReference>